<evidence type="ECO:0000256" key="3">
    <source>
        <dbReference type="ARBA" id="ARBA00023002"/>
    </source>
</evidence>
<dbReference type="GO" id="GO:0005524">
    <property type="term" value="F:ATP binding"/>
    <property type="evidence" value="ECO:0007669"/>
    <property type="project" value="UniProtKB-KW"/>
</dbReference>
<dbReference type="PANTHER" id="PTHR42760">
    <property type="entry name" value="SHORT-CHAIN DEHYDROGENASES/REDUCTASES FAMILY MEMBER"/>
    <property type="match status" value="1"/>
</dbReference>
<keyword evidence="6" id="KW-1185">Reference proteome</keyword>
<accession>A0A8H7D0Q7</accession>
<protein>
    <submittedName>
        <fullName evidence="5">ATP-binding cassette transporter</fullName>
    </submittedName>
</protein>
<dbReference type="Proteomes" id="UP000620124">
    <property type="component" value="Unassembled WGS sequence"/>
</dbReference>
<keyword evidence="2" id="KW-0521">NADP</keyword>
<dbReference type="PROSITE" id="PS00061">
    <property type="entry name" value="ADH_SHORT"/>
    <property type="match status" value="1"/>
</dbReference>
<evidence type="ECO:0000256" key="1">
    <source>
        <dbReference type="ARBA" id="ARBA00006484"/>
    </source>
</evidence>
<evidence type="ECO:0000256" key="2">
    <source>
        <dbReference type="ARBA" id="ARBA00022857"/>
    </source>
</evidence>
<organism evidence="5 6">
    <name type="scientific">Mycena venus</name>
    <dbReference type="NCBI Taxonomy" id="2733690"/>
    <lineage>
        <taxon>Eukaryota</taxon>
        <taxon>Fungi</taxon>
        <taxon>Dikarya</taxon>
        <taxon>Basidiomycota</taxon>
        <taxon>Agaricomycotina</taxon>
        <taxon>Agaricomycetes</taxon>
        <taxon>Agaricomycetidae</taxon>
        <taxon>Agaricales</taxon>
        <taxon>Marasmiineae</taxon>
        <taxon>Mycenaceae</taxon>
        <taxon>Mycena</taxon>
    </lineage>
</organism>
<proteinExistence type="inferred from homology"/>
<dbReference type="InterPro" id="IPR057326">
    <property type="entry name" value="KR_dom"/>
</dbReference>
<dbReference type="AlphaFoldDB" id="A0A8H7D0Q7"/>
<dbReference type="SUPFAM" id="SSF51735">
    <property type="entry name" value="NAD(P)-binding Rossmann-fold domains"/>
    <property type="match status" value="1"/>
</dbReference>
<keyword evidence="5" id="KW-0067">ATP-binding</keyword>
<keyword evidence="5" id="KW-0547">Nucleotide-binding</keyword>
<gene>
    <name evidence="5" type="ORF">MVEN_00814000</name>
</gene>
<dbReference type="Pfam" id="PF13561">
    <property type="entry name" value="adh_short_C2"/>
    <property type="match status" value="1"/>
</dbReference>
<keyword evidence="3" id="KW-0560">Oxidoreductase</keyword>
<sequence length="322" mass="34524">MSTNEFLSSLFSLEGRTALVTGGTRGIGQKIALALAKAGADLILIQRNLDNQDTATEARQLGRKATVVQCDLTDKVQIGAIVQKITGSEDAGGMGLVVDILVNCGGIQRRAPAEIFTDENWSEVLQVNLNAVWTLSRDCGAHMLKTRGVGSTNPRGKIINIASLLSYQGGLTVPAYAAAKHGVLGLIKALSNEWSPKGINVNGISPGYIATEMNTALIADPVRSRQIMERIPIGRWGAPEDFEGAVVFLASRASDYVCGETLVVDGGWMARCCGPRPVFVNKSKTFLFEIMMSEYVGRTVNFSPESIVFVIWNAGPGNHKVQ</sequence>
<comment type="caution">
    <text evidence="5">The sequence shown here is derived from an EMBL/GenBank/DDBJ whole genome shotgun (WGS) entry which is preliminary data.</text>
</comment>
<dbReference type="FunFam" id="3.40.50.720:FF:000398">
    <property type="entry name" value="Probable 2-deoxy-D-gluconate 3-dehydrogenase"/>
    <property type="match status" value="1"/>
</dbReference>
<dbReference type="InterPro" id="IPR020904">
    <property type="entry name" value="Sc_DH/Rdtase_CS"/>
</dbReference>
<dbReference type="InterPro" id="IPR036291">
    <property type="entry name" value="NAD(P)-bd_dom_sf"/>
</dbReference>
<name>A0A8H7D0Q7_9AGAR</name>
<dbReference type="GO" id="GO:0016616">
    <property type="term" value="F:oxidoreductase activity, acting on the CH-OH group of donors, NAD or NADP as acceptor"/>
    <property type="evidence" value="ECO:0007669"/>
    <property type="project" value="TreeGrafter"/>
</dbReference>
<comment type="similarity">
    <text evidence="1">Belongs to the short-chain dehydrogenases/reductases (SDR) family.</text>
</comment>
<dbReference type="PRINTS" id="PR00081">
    <property type="entry name" value="GDHRDH"/>
</dbReference>
<dbReference type="EMBL" id="JACAZI010000006">
    <property type="protein sequence ID" value="KAF7357684.1"/>
    <property type="molecule type" value="Genomic_DNA"/>
</dbReference>
<dbReference type="OrthoDB" id="294295at2759"/>
<dbReference type="InterPro" id="IPR002347">
    <property type="entry name" value="SDR_fam"/>
</dbReference>
<feature type="domain" description="Ketoreductase" evidence="4">
    <location>
        <begin position="16"/>
        <end position="182"/>
    </location>
</feature>
<dbReference type="Gene3D" id="3.40.50.720">
    <property type="entry name" value="NAD(P)-binding Rossmann-like Domain"/>
    <property type="match status" value="1"/>
</dbReference>
<dbReference type="PRINTS" id="PR00080">
    <property type="entry name" value="SDRFAMILY"/>
</dbReference>
<evidence type="ECO:0000313" key="5">
    <source>
        <dbReference type="EMBL" id="KAF7357684.1"/>
    </source>
</evidence>
<evidence type="ECO:0000313" key="6">
    <source>
        <dbReference type="Proteomes" id="UP000620124"/>
    </source>
</evidence>
<reference evidence="5" key="1">
    <citation type="submission" date="2020-05" db="EMBL/GenBank/DDBJ databases">
        <title>Mycena genomes resolve the evolution of fungal bioluminescence.</title>
        <authorList>
            <person name="Tsai I.J."/>
        </authorList>
    </citation>
    <scope>NUCLEOTIDE SEQUENCE</scope>
    <source>
        <strain evidence="5">CCC161011</strain>
    </source>
</reference>
<evidence type="ECO:0000259" key="4">
    <source>
        <dbReference type="SMART" id="SM00822"/>
    </source>
</evidence>
<dbReference type="SMART" id="SM00822">
    <property type="entry name" value="PKS_KR"/>
    <property type="match status" value="1"/>
</dbReference>
<dbReference type="PANTHER" id="PTHR42760:SF5">
    <property type="entry name" value="2-DEHYDRO-3-DEOXY-D-GLUCONATE 5-DEHYDROGENASE"/>
    <property type="match status" value="1"/>
</dbReference>